<dbReference type="InParanoid" id="A0A7N2L7F7"/>
<dbReference type="Proteomes" id="UP000594261">
    <property type="component" value="Chromosome 3"/>
</dbReference>
<proteinExistence type="predicted"/>
<dbReference type="Pfam" id="PF05910">
    <property type="entry name" value="DUF868"/>
    <property type="match status" value="1"/>
</dbReference>
<dbReference type="EnsemblPlants" id="QL03p024077:mrna">
    <property type="protein sequence ID" value="QL03p024077:mrna"/>
    <property type="gene ID" value="QL03p024077"/>
</dbReference>
<reference evidence="2 3" key="1">
    <citation type="journal article" date="2016" name="G3 (Bethesda)">
        <title>First Draft Assembly and Annotation of the Genome of a California Endemic Oak Quercus lobata Nee (Fagaceae).</title>
        <authorList>
            <person name="Sork V.L."/>
            <person name="Fitz-Gibbon S.T."/>
            <person name="Puiu D."/>
            <person name="Crepeau M."/>
            <person name="Gugger P.F."/>
            <person name="Sherman R."/>
            <person name="Stevens K."/>
            <person name="Langley C.H."/>
            <person name="Pellegrini M."/>
            <person name="Salzberg S.L."/>
        </authorList>
    </citation>
    <scope>NUCLEOTIDE SEQUENCE [LARGE SCALE GENOMIC DNA]</scope>
    <source>
        <strain evidence="2 3">cv. SW786</strain>
    </source>
</reference>
<organism evidence="2 3">
    <name type="scientific">Quercus lobata</name>
    <name type="common">Valley oak</name>
    <dbReference type="NCBI Taxonomy" id="97700"/>
    <lineage>
        <taxon>Eukaryota</taxon>
        <taxon>Viridiplantae</taxon>
        <taxon>Streptophyta</taxon>
        <taxon>Embryophyta</taxon>
        <taxon>Tracheophyta</taxon>
        <taxon>Spermatophyta</taxon>
        <taxon>Magnoliopsida</taxon>
        <taxon>eudicotyledons</taxon>
        <taxon>Gunneridae</taxon>
        <taxon>Pentapetalae</taxon>
        <taxon>rosids</taxon>
        <taxon>fabids</taxon>
        <taxon>Fagales</taxon>
        <taxon>Fagaceae</taxon>
        <taxon>Quercus</taxon>
    </lineage>
</organism>
<reference evidence="2" key="2">
    <citation type="submission" date="2021-01" db="UniProtKB">
        <authorList>
            <consortium name="EnsemblPlants"/>
        </authorList>
    </citation>
    <scope>IDENTIFICATION</scope>
</reference>
<feature type="region of interest" description="Disordered" evidence="1">
    <location>
        <begin position="100"/>
        <end position="130"/>
    </location>
</feature>
<accession>A0A7N2L7F7</accession>
<dbReference type="Gramene" id="QL03p024077:mrna">
    <property type="protein sequence ID" value="QL03p024077:mrna"/>
    <property type="gene ID" value="QL03p024077"/>
</dbReference>
<keyword evidence="3" id="KW-1185">Reference proteome</keyword>
<evidence type="ECO:0000256" key="1">
    <source>
        <dbReference type="SAM" id="MobiDB-lite"/>
    </source>
</evidence>
<evidence type="ECO:0000313" key="3">
    <source>
        <dbReference type="Proteomes" id="UP000594261"/>
    </source>
</evidence>
<protein>
    <submittedName>
        <fullName evidence="2">Uncharacterized protein</fullName>
    </submittedName>
</protein>
<dbReference type="InterPro" id="IPR008586">
    <property type="entry name" value="DUF868_pln"/>
</dbReference>
<feature type="compositionally biased region" description="Basic residues" evidence="1">
    <location>
        <begin position="102"/>
        <end position="119"/>
    </location>
</feature>
<sequence length="130" mass="14932">MNRQLCEPTLLSSRDHVFGRRNYVSRAQFLGTKHEIGNECSGGVLKVKVDGEIRLVVKRSREEIDEEELIGFIEFRFDAIGDMVVTVTVMFKCTVEKSRKQMKERKNRAKKIRGVKKQTKSSDAAKAKKK</sequence>
<dbReference type="EMBL" id="LRBV02000003">
    <property type="status" value="NOT_ANNOTATED_CDS"/>
    <property type="molecule type" value="Genomic_DNA"/>
</dbReference>
<evidence type="ECO:0000313" key="2">
    <source>
        <dbReference type="EnsemblPlants" id="QL03p024077:mrna"/>
    </source>
</evidence>
<dbReference type="AlphaFoldDB" id="A0A7N2L7F7"/>
<name>A0A7N2L7F7_QUELO</name>